<dbReference type="EMBL" id="HBEM01034820">
    <property type="protein sequence ID" value="CAD8464842.1"/>
    <property type="molecule type" value="Transcribed_RNA"/>
</dbReference>
<reference evidence="2" key="1">
    <citation type="submission" date="2021-01" db="EMBL/GenBank/DDBJ databases">
        <authorList>
            <person name="Corre E."/>
            <person name="Pelletier E."/>
            <person name="Niang G."/>
            <person name="Scheremetjew M."/>
            <person name="Finn R."/>
            <person name="Kale V."/>
            <person name="Holt S."/>
            <person name="Cochrane G."/>
            <person name="Meng A."/>
            <person name="Brown T."/>
            <person name="Cohen L."/>
        </authorList>
    </citation>
    <scope>NUCLEOTIDE SEQUENCE</scope>
    <source>
        <strain evidence="2">CCMP2058</strain>
    </source>
</reference>
<gene>
    <name evidence="2" type="ORF">LAMO00422_LOCUS23809</name>
</gene>
<evidence type="ECO:0000313" key="2">
    <source>
        <dbReference type="EMBL" id="CAD8464842.1"/>
    </source>
</evidence>
<feature type="chain" id="PRO_5030722390" description="SnoaL-like domain-containing protein" evidence="1">
    <location>
        <begin position="17"/>
        <end position="220"/>
    </location>
</feature>
<dbReference type="PANTHER" id="PTHR34123:SF3">
    <property type="entry name" value="SNOAL-LIKE DOMAIN-CONTAINING PROTEIN"/>
    <property type="match status" value="1"/>
</dbReference>
<sequence length="220" mass="24668">MMLYLALFVAVNGTPSSRPRVTTYARNVDVARLNRRGAFARALMALSLQPLKSATASSSRSIGFPVAPLGKIRPIGDDKRSGLDPEEIKKLLETSIRDGQYFINPDAMPLEVFKDDCRFKDPTTDVVGLSRYVKALGILFDPKRSKVNLLDIKVKSPTEIVATWTQEGYLKLPWNPYVPPYTSTTTWLLEKGTNLIQSQEHEWSISAVEALRETFTPHSR</sequence>
<organism evidence="2">
    <name type="scientific">Amorphochlora amoebiformis</name>
    <dbReference type="NCBI Taxonomy" id="1561963"/>
    <lineage>
        <taxon>Eukaryota</taxon>
        <taxon>Sar</taxon>
        <taxon>Rhizaria</taxon>
        <taxon>Cercozoa</taxon>
        <taxon>Chlorarachniophyceae</taxon>
        <taxon>Amorphochlora</taxon>
    </lineage>
</organism>
<dbReference type="InterPro" id="IPR018790">
    <property type="entry name" value="DUF2358"/>
</dbReference>
<feature type="signal peptide" evidence="1">
    <location>
        <begin position="1"/>
        <end position="16"/>
    </location>
</feature>
<dbReference type="PANTHER" id="PTHR34123">
    <property type="entry name" value="OS04G0578200 PROTEIN"/>
    <property type="match status" value="1"/>
</dbReference>
<accession>A0A7S0DV19</accession>
<dbReference type="Pfam" id="PF10184">
    <property type="entry name" value="DUF2358"/>
    <property type="match status" value="1"/>
</dbReference>
<proteinExistence type="predicted"/>
<protein>
    <recommendedName>
        <fullName evidence="3">SnoaL-like domain-containing protein</fullName>
    </recommendedName>
</protein>
<evidence type="ECO:0000256" key="1">
    <source>
        <dbReference type="SAM" id="SignalP"/>
    </source>
</evidence>
<keyword evidence="1" id="KW-0732">Signal</keyword>
<dbReference type="AlphaFoldDB" id="A0A7S0DV19"/>
<name>A0A7S0DV19_9EUKA</name>
<evidence type="ECO:0008006" key="3">
    <source>
        <dbReference type="Google" id="ProtNLM"/>
    </source>
</evidence>